<sequence>MNIGEVRQLYYREGLSAREVGERLGKSVWQVIKFMRKNQITRRQASETQRIQFQKRPLSYQKKQRLSQLEYRLHEAGLMLYWAEGVKSGQSTVDLANSDQRMIVLFLRVLREIYRVNEGRLRVLLYCYQNQDVSRLIRFWSGLLNIPKHQFIKPYVRRDFDLNKTNRMPHGLVHIRYNDKRLYSQILEDIDIIVSDLS</sequence>
<reference evidence="1 2" key="1">
    <citation type="journal article" date="2016" name="Nat. Commun.">
        <title>Thousands of microbial genomes shed light on interconnected biogeochemical processes in an aquifer system.</title>
        <authorList>
            <person name="Anantharaman K."/>
            <person name="Brown C.T."/>
            <person name="Hug L.A."/>
            <person name="Sharon I."/>
            <person name="Castelle C.J."/>
            <person name="Probst A.J."/>
            <person name="Thomas B.C."/>
            <person name="Singh A."/>
            <person name="Wilkins M.J."/>
            <person name="Karaoz U."/>
            <person name="Brodie E.L."/>
            <person name="Williams K.H."/>
            <person name="Hubbard S.S."/>
            <person name="Banfield J.F."/>
        </authorList>
    </citation>
    <scope>NUCLEOTIDE SEQUENCE [LARGE SCALE GENOMIC DNA]</scope>
</reference>
<evidence type="ECO:0000313" key="2">
    <source>
        <dbReference type="Proteomes" id="UP000179069"/>
    </source>
</evidence>
<proteinExistence type="predicted"/>
<evidence type="ECO:0008006" key="3">
    <source>
        <dbReference type="Google" id="ProtNLM"/>
    </source>
</evidence>
<name>A0A1G1VMR1_9BACT</name>
<gene>
    <name evidence="1" type="ORF">A2785_01760</name>
</gene>
<protein>
    <recommendedName>
        <fullName evidence="3">Resolvase HTH domain-containing protein</fullName>
    </recommendedName>
</protein>
<dbReference type="EMBL" id="MHCI01000012">
    <property type="protein sequence ID" value="OGY16668.1"/>
    <property type="molecule type" value="Genomic_DNA"/>
</dbReference>
<organism evidence="1 2">
    <name type="scientific">Candidatus Chisholmbacteria bacterium RIFCSPHIGHO2_01_FULL_49_18</name>
    <dbReference type="NCBI Taxonomy" id="1797590"/>
    <lineage>
        <taxon>Bacteria</taxon>
        <taxon>Candidatus Chisholmiibacteriota</taxon>
    </lineage>
</organism>
<dbReference type="Proteomes" id="UP000179069">
    <property type="component" value="Unassembled WGS sequence"/>
</dbReference>
<dbReference type="AlphaFoldDB" id="A0A1G1VMR1"/>
<evidence type="ECO:0000313" key="1">
    <source>
        <dbReference type="EMBL" id="OGY16668.1"/>
    </source>
</evidence>
<accession>A0A1G1VMR1</accession>
<comment type="caution">
    <text evidence="1">The sequence shown here is derived from an EMBL/GenBank/DDBJ whole genome shotgun (WGS) entry which is preliminary data.</text>
</comment>